<comment type="caution">
    <text evidence="1">The sequence shown here is derived from an EMBL/GenBank/DDBJ whole genome shotgun (WGS) entry which is preliminary data.</text>
</comment>
<sequence>MSSNSRKDVEPGLVSPSQVAPYAQQLEATEHSSANTTYSNTDIELADVKQYPPSATNNSDGVTAESDVDADAKETRTQLLSGGKLAMAIISLDLSMFLAAIDMTIVATTYVPIGDKFNSLDRAEWIISSYLIAQTAFQSIYGKISDVLGRVETMVLAIIIFLIGSILCAVSNSLNMLIASRVIQGIGGGGLVSMVLIVIADILNERQRGKYIGVFTGTWGLSAAIGPAIGGVIVQNTKWQVIFWINIPICAISAAMILFLLRIPRPKGSWKEKVKRIDFVGSFLSIVGITLILLALAWGGRDYAWNSAAVICCFVFGAVVIVVCGVYEWMVPAVPIIPVKLFKIRNVFFSCMSHLFFGFGFFGPITFIPQWALVVKHASNITSGLYLLPFALMMVFGSVAAGIFTAKTGKYREMVWFGTAVLTLGNGLFVTLDANTSVGKVMGFMIIGGFGLGAALQTLPLAAQAAVTGKNLASITAVALFFRSVGNILAVSVLSNIIQNKLKTQIAIVIGHFPKYAEVILRITKDQSLINTADIPSGLKTEVMEAYSAALREAFIVLTIFTGISFLLSLAFKHMPLKTTLKKSLED</sequence>
<keyword evidence="2" id="KW-1185">Reference proteome</keyword>
<proteinExistence type="predicted"/>
<accession>A0ACC1JF21</accession>
<reference evidence="1" key="1">
    <citation type="submission" date="2022-07" db="EMBL/GenBank/DDBJ databases">
        <title>Phylogenomic reconstructions and comparative analyses of Kickxellomycotina fungi.</title>
        <authorList>
            <person name="Reynolds N.K."/>
            <person name="Stajich J.E."/>
            <person name="Barry K."/>
            <person name="Grigoriev I.V."/>
            <person name="Crous P."/>
            <person name="Smith M.E."/>
        </authorList>
    </citation>
    <scope>NUCLEOTIDE SEQUENCE</scope>
    <source>
        <strain evidence="1">NRRL 5244</strain>
    </source>
</reference>
<dbReference type="Proteomes" id="UP001150603">
    <property type="component" value="Unassembled WGS sequence"/>
</dbReference>
<dbReference type="EMBL" id="JANBPW010000477">
    <property type="protein sequence ID" value="KAJ1949353.1"/>
    <property type="molecule type" value="Genomic_DNA"/>
</dbReference>
<evidence type="ECO:0000313" key="2">
    <source>
        <dbReference type="Proteomes" id="UP001150603"/>
    </source>
</evidence>
<gene>
    <name evidence="1" type="ORF">FBU59_001181</name>
</gene>
<protein>
    <submittedName>
        <fullName evidence="1">Uncharacterized protein</fullName>
    </submittedName>
</protein>
<evidence type="ECO:0000313" key="1">
    <source>
        <dbReference type="EMBL" id="KAJ1949353.1"/>
    </source>
</evidence>
<organism evidence="1 2">
    <name type="scientific">Linderina macrospora</name>
    <dbReference type="NCBI Taxonomy" id="4868"/>
    <lineage>
        <taxon>Eukaryota</taxon>
        <taxon>Fungi</taxon>
        <taxon>Fungi incertae sedis</taxon>
        <taxon>Zoopagomycota</taxon>
        <taxon>Kickxellomycotina</taxon>
        <taxon>Kickxellomycetes</taxon>
        <taxon>Kickxellales</taxon>
        <taxon>Kickxellaceae</taxon>
        <taxon>Linderina</taxon>
    </lineage>
</organism>
<name>A0ACC1JF21_9FUNG</name>